<keyword evidence="3" id="KW-1185">Reference proteome</keyword>
<sequence>MKAVIKVYNINSARDINNVKKAITSNEGIIACQISKKKGEVEVIYDDFFIDLNKILESIEDTGYTII</sequence>
<reference evidence="2 3" key="1">
    <citation type="submission" date="2023-07" db="EMBL/GenBank/DDBJ databases">
        <title>Genomic Encyclopedia of Type Strains, Phase IV (KMG-IV): sequencing the most valuable type-strain genomes for metagenomic binning, comparative biology and taxonomic classification.</title>
        <authorList>
            <person name="Goeker M."/>
        </authorList>
    </citation>
    <scope>NUCLEOTIDE SEQUENCE [LARGE SCALE GENOMIC DNA]</scope>
    <source>
        <strain evidence="2 3">DSM 1400</strain>
    </source>
</reference>
<organism evidence="2 3">
    <name type="scientific">Hathewaya limosa</name>
    <name type="common">Clostridium limosum</name>
    <dbReference type="NCBI Taxonomy" id="1536"/>
    <lineage>
        <taxon>Bacteria</taxon>
        <taxon>Bacillati</taxon>
        <taxon>Bacillota</taxon>
        <taxon>Clostridia</taxon>
        <taxon>Eubacteriales</taxon>
        <taxon>Clostridiaceae</taxon>
        <taxon>Hathewaya</taxon>
    </lineage>
</organism>
<evidence type="ECO:0000313" key="2">
    <source>
        <dbReference type="EMBL" id="MDQ0480101.1"/>
    </source>
</evidence>
<dbReference type="SUPFAM" id="SSF55008">
    <property type="entry name" value="HMA, heavy metal-associated domain"/>
    <property type="match status" value="1"/>
</dbReference>
<dbReference type="CDD" id="cd00371">
    <property type="entry name" value="HMA"/>
    <property type="match status" value="1"/>
</dbReference>
<dbReference type="InterPro" id="IPR036163">
    <property type="entry name" value="HMA_dom_sf"/>
</dbReference>
<gene>
    <name evidence="2" type="ORF">QOZ93_001845</name>
</gene>
<comment type="caution">
    <text evidence="2">The sequence shown here is derived from an EMBL/GenBank/DDBJ whole genome shotgun (WGS) entry which is preliminary data.</text>
</comment>
<dbReference type="Gene3D" id="3.30.70.100">
    <property type="match status" value="1"/>
</dbReference>
<feature type="domain" description="HMA" evidence="1">
    <location>
        <begin position="1"/>
        <end position="67"/>
    </location>
</feature>
<dbReference type="Pfam" id="PF00403">
    <property type="entry name" value="HMA"/>
    <property type="match status" value="1"/>
</dbReference>
<dbReference type="RefSeq" id="WP_111940243.1">
    <property type="nucleotide sequence ID" value="NZ_BAAACJ010000019.1"/>
</dbReference>
<dbReference type="InterPro" id="IPR006121">
    <property type="entry name" value="HMA_dom"/>
</dbReference>
<evidence type="ECO:0000313" key="3">
    <source>
        <dbReference type="Proteomes" id="UP001224418"/>
    </source>
</evidence>
<name>A0ABU0JV61_HATLI</name>
<protein>
    <submittedName>
        <fullName evidence="2">Copper chaperone CopZ</fullName>
    </submittedName>
</protein>
<evidence type="ECO:0000259" key="1">
    <source>
        <dbReference type="PROSITE" id="PS50846"/>
    </source>
</evidence>
<dbReference type="PROSITE" id="PS50846">
    <property type="entry name" value="HMA_2"/>
    <property type="match status" value="1"/>
</dbReference>
<dbReference type="EMBL" id="JAUSWN010000014">
    <property type="protein sequence ID" value="MDQ0480101.1"/>
    <property type="molecule type" value="Genomic_DNA"/>
</dbReference>
<proteinExistence type="predicted"/>
<dbReference type="Proteomes" id="UP001224418">
    <property type="component" value="Unassembled WGS sequence"/>
</dbReference>
<accession>A0ABU0JV61</accession>